<organism evidence="3 4">
    <name type="scientific">Cylindrobasidium torrendii FP15055 ss-10</name>
    <dbReference type="NCBI Taxonomy" id="1314674"/>
    <lineage>
        <taxon>Eukaryota</taxon>
        <taxon>Fungi</taxon>
        <taxon>Dikarya</taxon>
        <taxon>Basidiomycota</taxon>
        <taxon>Agaricomycotina</taxon>
        <taxon>Agaricomycetes</taxon>
        <taxon>Agaricomycetidae</taxon>
        <taxon>Agaricales</taxon>
        <taxon>Marasmiineae</taxon>
        <taxon>Physalacriaceae</taxon>
        <taxon>Cylindrobasidium</taxon>
    </lineage>
</organism>
<evidence type="ECO:0000256" key="2">
    <source>
        <dbReference type="SAM" id="MobiDB-lite"/>
    </source>
</evidence>
<keyword evidence="1" id="KW-0175">Coiled coil</keyword>
<feature type="region of interest" description="Disordered" evidence="2">
    <location>
        <begin position="1439"/>
        <end position="1507"/>
    </location>
</feature>
<dbReference type="OrthoDB" id="2742740at2759"/>
<protein>
    <submittedName>
        <fullName evidence="3">Uncharacterized protein</fullName>
    </submittedName>
</protein>
<feature type="compositionally biased region" description="Pro residues" evidence="2">
    <location>
        <begin position="120"/>
        <end position="131"/>
    </location>
</feature>
<dbReference type="Proteomes" id="UP000054007">
    <property type="component" value="Unassembled WGS sequence"/>
</dbReference>
<evidence type="ECO:0000313" key="3">
    <source>
        <dbReference type="EMBL" id="KIY65035.1"/>
    </source>
</evidence>
<feature type="compositionally biased region" description="Polar residues" evidence="2">
    <location>
        <begin position="1494"/>
        <end position="1507"/>
    </location>
</feature>
<feature type="compositionally biased region" description="Polar residues" evidence="2">
    <location>
        <begin position="1395"/>
        <end position="1414"/>
    </location>
</feature>
<feature type="region of interest" description="Disordered" evidence="2">
    <location>
        <begin position="33"/>
        <end position="150"/>
    </location>
</feature>
<accession>A0A0D7B494</accession>
<feature type="region of interest" description="Disordered" evidence="2">
    <location>
        <begin position="1"/>
        <end position="20"/>
    </location>
</feature>
<evidence type="ECO:0000256" key="1">
    <source>
        <dbReference type="SAM" id="Coils"/>
    </source>
</evidence>
<feature type="compositionally biased region" description="Low complexity" evidence="2">
    <location>
        <begin position="57"/>
        <end position="76"/>
    </location>
</feature>
<reference evidence="3 4" key="1">
    <citation type="journal article" date="2015" name="Fungal Genet. Biol.">
        <title>Evolution of novel wood decay mechanisms in Agaricales revealed by the genome sequences of Fistulina hepatica and Cylindrobasidium torrendii.</title>
        <authorList>
            <person name="Floudas D."/>
            <person name="Held B.W."/>
            <person name="Riley R."/>
            <person name="Nagy L.G."/>
            <person name="Koehler G."/>
            <person name="Ransdell A.S."/>
            <person name="Younus H."/>
            <person name="Chow J."/>
            <person name="Chiniquy J."/>
            <person name="Lipzen A."/>
            <person name="Tritt A."/>
            <person name="Sun H."/>
            <person name="Haridas S."/>
            <person name="LaButti K."/>
            <person name="Ohm R.A."/>
            <person name="Kues U."/>
            <person name="Blanchette R.A."/>
            <person name="Grigoriev I.V."/>
            <person name="Minto R.E."/>
            <person name="Hibbett D.S."/>
        </authorList>
    </citation>
    <scope>NUCLEOTIDE SEQUENCE [LARGE SCALE GENOMIC DNA]</scope>
    <source>
        <strain evidence="3 4">FP15055 ss-10</strain>
    </source>
</reference>
<sequence>MAPRRIWPEAPNDEPEPNAQGLVWCECGRCRDGDSVRHRGKYVAPRTRLNHWPRSQTGDAQPAAPGTAQAARLQQALRDRQRRDAGIDQDQDVDMFMNFGNEDGPQPQTPDPREHTPSQPGSPQPPFPHRPPGGGVHQNPDPQPDPMPTLEHLKDSVAWAELIQNARLGDEYCGLSSDDIYAIRNPLEECFDASDPVLRLSLDVFLACESASEDTYAAVRAAIQQYDPTCEMLSHKQVLSRIKKLTGVVPILSDMCVNTCMGFTGIHQNLTHCRICNEPRWKPAHTQDEADESDDSFSRTPRRQFTTIPIAPQWQALWRDPETAKLAAYGWERAQAALEELKEHGEIRLFEDVQCGRDYLDAVTNGTLKSEYDYVGIYSLDGLQLYQNKKSDTWLGINIIANLHYSVRYLRDFVRPGLIIGGPNAPQDVDSFLFPTLHHMAALMNEVDGLKVWDATRDTNIHRSDPYQLYTTSDTVGLRDMNGWVGHTGRYGCRFLCRMAGRHKRGAPMYYPAMLKPDNCDNIPGSCHDDYDINNLPAPSTPDEYNALLRKVLGSRTQTEFNRNRTETGISKPSIFAALPRTTPMPRLNPSDCMHRDMLNFSQLLISLLRGKIDHAADDKPEDWPWAVLTGDMWGHHGALVEKWGSKLPSFIAPRPPRNPVLKINSGYKACEYQAWLYILAPGFLYSILPHPYFVNLCQFIRGTKIIHSFNASDTDLEEAHRCFLNAVIGYEMLYFQRDMGRLHFVCQSIHGHVHAAPEQLHVGCSAAVAQWTIERVISILETNFRQHSTPYAHLSAKAVRLCQIGTLQSMMTAQRTKKSRIPRGGEDLGDGYAVLAPRQGHCVDVTEEESTVILAYLQAHGGMDLHMMGQENVQLERRGGLLLPNDQRVRTAWKETLRPLDNHCRRYVQFLHLGDMRFGEVQYFFEYTSGLDTDSDDEIDKTSTILAMVQLFSHIDSEILNDSCKVCHVVRITGEDTGRCIVEAKSIQADVGIAPFWRTKEDLLAEADTNEYSILTQFGNSTASFSETCFDMAQYTPFQNYDDQQYHPTAAYFPQKSTGSGPPLSPEYRVDHASQLAMINASLQQTIKEKEQQILALRVENNGLTAKAEVFDNAYNRLLERVNPGDLSGMTAIPIVTLPSLRAADACSVKYYTAQHFKTTMHEKQKHANSLKSSNAHLNPKLKALMDFKSTDYLESADGIPLGEAERAEVVASFRAILRWFRNIGSPVKAIGEADHFQKTFYRWAMATSYPHLLCGNTFWKIDRVWSTNHANLDFGTVTTITIKDEDIVDVKPIKEKRAKRPLPPSMTEPSPSKRARSSSVTLGEYKAIPAPSPDDPAALPLPLTCSSATPSTEPLTVSASAVNFEHATLPSLPPNDVSPATPPEVEVFAPALTSPTSSLETALASTPESEANSDPPPVCLPPVPSFKGIKVSIPVLPNAKAKNSPSVTQISSSSPDNVSFDETAPGTADISVPAASETPTVPAKATNKKSKSSGWTVPRTDTLQNRVARIWRALPSTPELATKKDFDTWYKSSEAAEHKVAESRKQRSS</sequence>
<proteinExistence type="predicted"/>
<gene>
    <name evidence="3" type="ORF">CYLTODRAFT_445610</name>
</gene>
<dbReference type="STRING" id="1314674.A0A0D7B494"/>
<feature type="compositionally biased region" description="Basic and acidic residues" evidence="2">
    <location>
        <begin position="77"/>
        <end position="86"/>
    </location>
</feature>
<feature type="coiled-coil region" evidence="1">
    <location>
        <begin position="1074"/>
        <end position="1108"/>
    </location>
</feature>
<dbReference type="EMBL" id="KN880607">
    <property type="protein sequence ID" value="KIY65035.1"/>
    <property type="molecule type" value="Genomic_DNA"/>
</dbReference>
<feature type="region of interest" description="Disordered" evidence="2">
    <location>
        <begin position="1296"/>
        <end position="1354"/>
    </location>
</feature>
<feature type="compositionally biased region" description="Low complexity" evidence="2">
    <location>
        <begin position="1446"/>
        <end position="1456"/>
    </location>
</feature>
<keyword evidence="4" id="KW-1185">Reference proteome</keyword>
<feature type="region of interest" description="Disordered" evidence="2">
    <location>
        <begin position="1393"/>
        <end position="1422"/>
    </location>
</feature>
<evidence type="ECO:0000313" key="4">
    <source>
        <dbReference type="Proteomes" id="UP000054007"/>
    </source>
</evidence>
<name>A0A0D7B494_9AGAR</name>